<comment type="caution">
    <text evidence="2">The sequence shown here is derived from an EMBL/GenBank/DDBJ whole genome shotgun (WGS) entry which is preliminary data.</text>
</comment>
<evidence type="ECO:0000313" key="2">
    <source>
        <dbReference type="EMBL" id="GAA4456933.1"/>
    </source>
</evidence>
<dbReference type="EMBL" id="BAABHD010000029">
    <property type="protein sequence ID" value="GAA4456933.1"/>
    <property type="molecule type" value="Genomic_DNA"/>
</dbReference>
<sequence>MVKKGDQVRWKWGSGHAEGKVVEVRKEEVERTIDGKKIKRNGTDDNPAVVIEQEDKQRVLKLASELEKK</sequence>
<organism evidence="2 3">
    <name type="scientific">Nibrella saemangeumensis</name>
    <dbReference type="NCBI Taxonomy" id="1084526"/>
    <lineage>
        <taxon>Bacteria</taxon>
        <taxon>Pseudomonadati</taxon>
        <taxon>Bacteroidota</taxon>
        <taxon>Cytophagia</taxon>
        <taxon>Cytophagales</taxon>
        <taxon>Spirosomataceae</taxon>
        <taxon>Nibrella</taxon>
    </lineage>
</organism>
<dbReference type="Pfam" id="PF11160">
    <property type="entry name" value="Hva1_TUDOR"/>
    <property type="match status" value="1"/>
</dbReference>
<dbReference type="Proteomes" id="UP001501175">
    <property type="component" value="Unassembled WGS sequence"/>
</dbReference>
<gene>
    <name evidence="2" type="ORF">GCM10023189_26900</name>
</gene>
<protein>
    <submittedName>
        <fullName evidence="2">DUF2945 domain-containing protein</fullName>
    </submittedName>
</protein>
<name>A0ABP8MZL7_9BACT</name>
<dbReference type="RefSeq" id="WP_345244267.1">
    <property type="nucleotide sequence ID" value="NZ_BAABHD010000029.1"/>
</dbReference>
<dbReference type="InterPro" id="IPR021331">
    <property type="entry name" value="Hva1_TUDOR"/>
</dbReference>
<reference evidence="3" key="1">
    <citation type="journal article" date="2019" name="Int. J. Syst. Evol. Microbiol.">
        <title>The Global Catalogue of Microorganisms (GCM) 10K type strain sequencing project: providing services to taxonomists for standard genome sequencing and annotation.</title>
        <authorList>
            <consortium name="The Broad Institute Genomics Platform"/>
            <consortium name="The Broad Institute Genome Sequencing Center for Infectious Disease"/>
            <person name="Wu L."/>
            <person name="Ma J."/>
        </authorList>
    </citation>
    <scope>NUCLEOTIDE SEQUENCE [LARGE SCALE GENOMIC DNA]</scope>
    <source>
        <strain evidence="3">JCM 17927</strain>
    </source>
</reference>
<keyword evidence="3" id="KW-1185">Reference proteome</keyword>
<accession>A0ABP8MZL7</accession>
<evidence type="ECO:0000313" key="3">
    <source>
        <dbReference type="Proteomes" id="UP001501175"/>
    </source>
</evidence>
<evidence type="ECO:0000259" key="1">
    <source>
        <dbReference type="Pfam" id="PF11160"/>
    </source>
</evidence>
<proteinExistence type="predicted"/>
<feature type="domain" description="Hypervirulence associated protein TUDOR" evidence="1">
    <location>
        <begin position="5"/>
        <end position="66"/>
    </location>
</feature>